<gene>
    <name evidence="5" type="ORF">SR882_05615</name>
</gene>
<organism evidence="5 6">
    <name type="scientific">Guyparkeria halophila</name>
    <dbReference type="NCBI Taxonomy" id="47960"/>
    <lineage>
        <taxon>Bacteria</taxon>
        <taxon>Pseudomonadati</taxon>
        <taxon>Pseudomonadota</taxon>
        <taxon>Gammaproteobacteria</taxon>
        <taxon>Chromatiales</taxon>
        <taxon>Thioalkalibacteraceae</taxon>
        <taxon>Guyparkeria</taxon>
    </lineage>
</organism>
<comment type="similarity">
    <text evidence="2">Belongs to the polysaccharide synthase family.</text>
</comment>
<dbReference type="Pfam" id="PF02719">
    <property type="entry name" value="Polysacc_synt_2"/>
    <property type="match status" value="1"/>
</dbReference>
<keyword evidence="3" id="KW-0812">Transmembrane</keyword>
<dbReference type="CDD" id="cd05237">
    <property type="entry name" value="UDP_invert_4-6DH_SDR_e"/>
    <property type="match status" value="1"/>
</dbReference>
<dbReference type="SMART" id="SM00822">
    <property type="entry name" value="PKS_KR"/>
    <property type="match status" value="1"/>
</dbReference>
<comment type="similarity">
    <text evidence="1">Belongs to the short-chain dehydrogenases/reductases (SDR) family.</text>
</comment>
<dbReference type="EMBL" id="CP140153">
    <property type="protein sequence ID" value="WQH17383.1"/>
    <property type="molecule type" value="Genomic_DNA"/>
</dbReference>
<dbReference type="InterPro" id="IPR057326">
    <property type="entry name" value="KR_dom"/>
</dbReference>
<feature type="transmembrane region" description="Helical" evidence="3">
    <location>
        <begin position="117"/>
        <end position="135"/>
    </location>
</feature>
<feature type="transmembrane region" description="Helical" evidence="3">
    <location>
        <begin position="21"/>
        <end position="41"/>
    </location>
</feature>
<dbReference type="SUPFAM" id="SSF51735">
    <property type="entry name" value="NAD(P)-binding Rossmann-fold domains"/>
    <property type="match status" value="1"/>
</dbReference>
<dbReference type="PANTHER" id="PTHR43318:SF1">
    <property type="entry name" value="POLYSACCHARIDE BIOSYNTHESIS PROTEIN EPSC-RELATED"/>
    <property type="match status" value="1"/>
</dbReference>
<keyword evidence="3" id="KW-0472">Membrane</keyword>
<evidence type="ECO:0000313" key="5">
    <source>
        <dbReference type="EMBL" id="WQH17383.1"/>
    </source>
</evidence>
<accession>A0ABZ0YYX8</accession>
<evidence type="ECO:0000313" key="6">
    <source>
        <dbReference type="Proteomes" id="UP001327459"/>
    </source>
</evidence>
<dbReference type="Gene3D" id="3.40.50.720">
    <property type="entry name" value="NAD(P)-binding Rossmann-like Domain"/>
    <property type="match status" value="2"/>
</dbReference>
<dbReference type="InterPro" id="IPR029063">
    <property type="entry name" value="SAM-dependent_MTases_sf"/>
</dbReference>
<name>A0ABZ0YYX8_9GAMM</name>
<proteinExistence type="inferred from homology"/>
<dbReference type="PANTHER" id="PTHR43318">
    <property type="entry name" value="UDP-N-ACETYLGLUCOSAMINE 4,6-DEHYDRATASE"/>
    <property type="match status" value="1"/>
</dbReference>
<protein>
    <submittedName>
        <fullName evidence="5">Nucleoside-diphosphate sugar epimerase/dehydratase</fullName>
    </submittedName>
</protein>
<feature type="transmembrane region" description="Helical" evidence="3">
    <location>
        <begin position="85"/>
        <end position="105"/>
    </location>
</feature>
<evidence type="ECO:0000259" key="4">
    <source>
        <dbReference type="SMART" id="SM00822"/>
    </source>
</evidence>
<evidence type="ECO:0000256" key="1">
    <source>
        <dbReference type="ARBA" id="ARBA00006484"/>
    </source>
</evidence>
<dbReference type="InterPro" id="IPR051203">
    <property type="entry name" value="Polysaccharide_Synthase-Rel"/>
</dbReference>
<dbReference type="SUPFAM" id="SSF53335">
    <property type="entry name" value="S-adenosyl-L-methionine-dependent methyltransferases"/>
    <property type="match status" value="1"/>
</dbReference>
<keyword evidence="3" id="KW-1133">Transmembrane helix</keyword>
<evidence type="ECO:0000256" key="2">
    <source>
        <dbReference type="ARBA" id="ARBA00007430"/>
    </source>
</evidence>
<reference evidence="5 6" key="1">
    <citation type="submission" date="2023-11" db="EMBL/GenBank/DDBJ databases">
        <title>MicrobeMod: A computational toolkit for identifying prokaryotic methylation and restriction-modification with nanopore sequencing.</title>
        <authorList>
            <person name="Crits-Christoph A."/>
            <person name="Kang S.C."/>
            <person name="Lee H."/>
            <person name="Ostrov N."/>
        </authorList>
    </citation>
    <scope>NUCLEOTIDE SEQUENCE [LARGE SCALE GENOMIC DNA]</scope>
    <source>
        <strain evidence="5 6">ATCC 49870</strain>
    </source>
</reference>
<keyword evidence="6" id="KW-1185">Reference proteome</keyword>
<dbReference type="InterPro" id="IPR003869">
    <property type="entry name" value="Polysac_CapD-like"/>
</dbReference>
<evidence type="ECO:0000256" key="3">
    <source>
        <dbReference type="SAM" id="Phobius"/>
    </source>
</evidence>
<dbReference type="Proteomes" id="UP001327459">
    <property type="component" value="Chromosome"/>
</dbReference>
<dbReference type="InterPro" id="IPR036291">
    <property type="entry name" value="NAD(P)-bd_dom_sf"/>
</dbReference>
<feature type="transmembrane region" description="Helical" evidence="3">
    <location>
        <begin position="53"/>
        <end position="73"/>
    </location>
</feature>
<sequence>MPLIARIKLFLRDLPSIYKRGLMVALDLLLIPLALWAALSLRYGEWFTDFNRAALVFAGIVAFTIPVFIKLGLYRAVMRFLGWKAMEQIGTGVAGSTLILLTILLLHPQAELPRSTFVIYGLVLFVLVGGSRFLARRLLGASSGGKGRERVAVYGAGASGRQVVGMLRQGMDYEPVVFLDDAETLEGREIDGLRVIAPRKSIGKKDLTPLLQRLGVRSILLSVPSASASRRREILNFLEPLPFHVRTVPGIEDILSGKATLDQVREVDIEDLLGREPVPPRPELLGKCITGKAVLVTGAGGSIGSELCRQVVEQGARRLILFEVSEYGLYQIDQELRALPVVANGEVELIAALGSVLDERRLQRLFEHFAIDTIYHAAAYKHVPLVEHNPIEGLSNNALGTLIAARVAARHGVRHFVLISTDKAVRPTNVMGASKRLAEMALQALQPEHPETTFAMVRFGNVLGSSGSVVPLFRRQIADGGPVTVTHPEITRYFMTIPEAVQLVIQAGSMAEGGDVFVLDMGEPVKIDHLARRMVHLSGLEIRDEEYPDGDIEITYTGLRPGEKLYEELLIGEAVNGTDHPRIMRASEDCLPWRAFDKGLRRLEKDMERHDLPAVRTHLGELVSGYQPHERIEDHCWKD</sequence>
<feature type="domain" description="Ketoreductase" evidence="4">
    <location>
        <begin position="292"/>
        <end position="465"/>
    </location>
</feature>